<dbReference type="Proteomes" id="UP000534286">
    <property type="component" value="Unassembled WGS sequence"/>
</dbReference>
<keyword evidence="2" id="KW-1185">Reference proteome</keyword>
<dbReference type="EMBL" id="JACHJU010000008">
    <property type="protein sequence ID" value="MBB4944247.1"/>
    <property type="molecule type" value="Genomic_DNA"/>
</dbReference>
<organism evidence="1 2">
    <name type="scientific">Streptosporangium album</name>
    <dbReference type="NCBI Taxonomy" id="47479"/>
    <lineage>
        <taxon>Bacteria</taxon>
        <taxon>Bacillati</taxon>
        <taxon>Actinomycetota</taxon>
        <taxon>Actinomycetes</taxon>
        <taxon>Streptosporangiales</taxon>
        <taxon>Streptosporangiaceae</taxon>
        <taxon>Streptosporangium</taxon>
    </lineage>
</organism>
<evidence type="ECO:0000313" key="2">
    <source>
        <dbReference type="Proteomes" id="UP000534286"/>
    </source>
</evidence>
<reference evidence="1 2" key="1">
    <citation type="submission" date="2020-08" db="EMBL/GenBank/DDBJ databases">
        <title>Sequencing the genomes of 1000 actinobacteria strains.</title>
        <authorList>
            <person name="Klenk H.-P."/>
        </authorList>
    </citation>
    <scope>NUCLEOTIDE SEQUENCE [LARGE SCALE GENOMIC DNA]</scope>
    <source>
        <strain evidence="1 2">DSM 43023</strain>
    </source>
</reference>
<evidence type="ECO:0000313" key="1">
    <source>
        <dbReference type="EMBL" id="MBB4944247.1"/>
    </source>
</evidence>
<proteinExistence type="predicted"/>
<name>A0A7W7WE09_9ACTN</name>
<comment type="caution">
    <text evidence="1">The sequence shown here is derived from an EMBL/GenBank/DDBJ whole genome shotgun (WGS) entry which is preliminary data.</text>
</comment>
<protein>
    <submittedName>
        <fullName evidence="1">Uncharacterized protein</fullName>
    </submittedName>
</protein>
<sequence>MKARKLTEFSGRWLVRRGLVMTAIAVAASASY</sequence>
<gene>
    <name evidence="1" type="ORF">FHR32_008653</name>
</gene>
<accession>A0A7W7WE09</accession>
<dbReference type="AlphaFoldDB" id="A0A7W7WE09"/>